<name>A0A6J5Z656_9ZZZZ</name>
<dbReference type="EMBL" id="CAESAJ010000045">
    <property type="protein sequence ID" value="CAB4335900.1"/>
    <property type="molecule type" value="Genomic_DNA"/>
</dbReference>
<proteinExistence type="predicted"/>
<sequence>MADPEPRQPWLVLSGYVVAEGSTAQIGVVPNTYMMSATPTAFARLTQESSVPQLYTPRLVSMSLHAVPVSHKRQLPAPVAPISTGFVPGCIPIEPSLLIDATAVDGATSNMHNSAPTAVAHDNLSNLISLTAPHIYPSIALR</sequence>
<protein>
    <submittedName>
        <fullName evidence="1">Unannotated protein</fullName>
    </submittedName>
</protein>
<reference evidence="1" key="1">
    <citation type="submission" date="2020-05" db="EMBL/GenBank/DDBJ databases">
        <authorList>
            <person name="Chiriac C."/>
            <person name="Salcher M."/>
            <person name="Ghai R."/>
            <person name="Kavagutti S V."/>
        </authorList>
    </citation>
    <scope>NUCLEOTIDE SEQUENCE</scope>
</reference>
<accession>A0A6J5Z656</accession>
<gene>
    <name evidence="1" type="ORF">UFOPK3770_00562</name>
</gene>
<dbReference type="AlphaFoldDB" id="A0A6J5Z656"/>
<evidence type="ECO:0000313" key="1">
    <source>
        <dbReference type="EMBL" id="CAB4335900.1"/>
    </source>
</evidence>
<organism evidence="1">
    <name type="scientific">freshwater metagenome</name>
    <dbReference type="NCBI Taxonomy" id="449393"/>
    <lineage>
        <taxon>unclassified sequences</taxon>
        <taxon>metagenomes</taxon>
        <taxon>ecological metagenomes</taxon>
    </lineage>
</organism>